<feature type="transmembrane region" description="Helical" evidence="1">
    <location>
        <begin position="94"/>
        <end position="123"/>
    </location>
</feature>
<keyword evidence="1" id="KW-0812">Transmembrane</keyword>
<reference evidence="2 3" key="1">
    <citation type="submission" date="2016-02" db="EMBL/GenBank/DDBJ databases">
        <title>Genome analysis of coral dinoflagellate symbionts highlights evolutionary adaptations to a symbiotic lifestyle.</title>
        <authorList>
            <person name="Aranda M."/>
            <person name="Li Y."/>
            <person name="Liew Y.J."/>
            <person name="Baumgarten S."/>
            <person name="Simakov O."/>
            <person name="Wilson M."/>
            <person name="Piel J."/>
            <person name="Ashoor H."/>
            <person name="Bougouffa S."/>
            <person name="Bajic V.B."/>
            <person name="Ryu T."/>
            <person name="Ravasi T."/>
            <person name="Bayer T."/>
            <person name="Micklem G."/>
            <person name="Kim H."/>
            <person name="Bhak J."/>
            <person name="Lajeunesse T.C."/>
            <person name="Voolstra C.R."/>
        </authorList>
    </citation>
    <scope>NUCLEOTIDE SEQUENCE [LARGE SCALE GENOMIC DNA]</scope>
    <source>
        <strain evidence="2 3">CCMP2467</strain>
    </source>
</reference>
<accession>A0A1Q9EYG7</accession>
<feature type="transmembrane region" description="Helical" evidence="1">
    <location>
        <begin position="69"/>
        <end position="88"/>
    </location>
</feature>
<keyword evidence="1" id="KW-0472">Membrane</keyword>
<sequence length="160" mass="17754">MADVSLLLNTSVIAIMRIILSTMPKPISTIIMSFTVCSVGRHCRRVHYHHDWCCSHITHHDHQQSARIVFIRGGAASFIIIIIIIKSSSSSLTIILVVIFTVSIMAVAMVIIIIMVTFTIIFIMPPLGVEYAVPGRRVERPEEPNNNVMRSSGGSSTIRK</sequence>
<dbReference type="EMBL" id="LSRX01000042">
    <property type="protein sequence ID" value="OLQ12490.1"/>
    <property type="molecule type" value="Genomic_DNA"/>
</dbReference>
<evidence type="ECO:0000313" key="2">
    <source>
        <dbReference type="EMBL" id="OLQ12490.1"/>
    </source>
</evidence>
<keyword evidence="3" id="KW-1185">Reference proteome</keyword>
<gene>
    <name evidence="2" type="ORF">AK812_SmicGene3607</name>
</gene>
<comment type="caution">
    <text evidence="2">The sequence shown here is derived from an EMBL/GenBank/DDBJ whole genome shotgun (WGS) entry which is preliminary data.</text>
</comment>
<keyword evidence="1" id="KW-1133">Transmembrane helix</keyword>
<name>A0A1Q9EYG7_SYMMI</name>
<organism evidence="2 3">
    <name type="scientific">Symbiodinium microadriaticum</name>
    <name type="common">Dinoflagellate</name>
    <name type="synonym">Zooxanthella microadriatica</name>
    <dbReference type="NCBI Taxonomy" id="2951"/>
    <lineage>
        <taxon>Eukaryota</taxon>
        <taxon>Sar</taxon>
        <taxon>Alveolata</taxon>
        <taxon>Dinophyceae</taxon>
        <taxon>Suessiales</taxon>
        <taxon>Symbiodiniaceae</taxon>
        <taxon>Symbiodinium</taxon>
    </lineage>
</organism>
<evidence type="ECO:0000313" key="3">
    <source>
        <dbReference type="Proteomes" id="UP000186817"/>
    </source>
</evidence>
<proteinExistence type="predicted"/>
<protein>
    <submittedName>
        <fullName evidence="2">Uncharacterized protein</fullName>
    </submittedName>
</protein>
<dbReference type="AlphaFoldDB" id="A0A1Q9EYG7"/>
<dbReference type="Proteomes" id="UP000186817">
    <property type="component" value="Unassembled WGS sequence"/>
</dbReference>
<evidence type="ECO:0000256" key="1">
    <source>
        <dbReference type="SAM" id="Phobius"/>
    </source>
</evidence>